<proteinExistence type="predicted"/>
<feature type="coiled-coil region" evidence="1">
    <location>
        <begin position="16"/>
        <end position="72"/>
    </location>
</feature>
<dbReference type="EMBL" id="JAKTTI010000020">
    <property type="protein sequence ID" value="MCH1626254.1"/>
    <property type="molecule type" value="Genomic_DNA"/>
</dbReference>
<accession>A0AAW5E5X3</accession>
<dbReference type="Proteomes" id="UP001431131">
    <property type="component" value="Unassembled WGS sequence"/>
</dbReference>
<evidence type="ECO:0000313" key="2">
    <source>
        <dbReference type="EMBL" id="MCH1626254.1"/>
    </source>
</evidence>
<dbReference type="RefSeq" id="WP_240256173.1">
    <property type="nucleotide sequence ID" value="NZ_JAKTTI010000020.1"/>
</dbReference>
<name>A0AAW5E5X3_9BACI</name>
<gene>
    <name evidence="2" type="ORF">MJG50_13015</name>
</gene>
<dbReference type="AlphaFoldDB" id="A0AAW5E5X3"/>
<evidence type="ECO:0000313" key="3">
    <source>
        <dbReference type="Proteomes" id="UP001431131"/>
    </source>
</evidence>
<sequence length="138" mass="16006">MRSNQSNEIIILKQKIIHYQSEIKKYTALIKKYEQNGFKDLELEKLTLLKQVEELKNQVSELQKENIILKEITVNNKVTSSSKGGKKQQIESWFVNNLANQSNSNQNNRIKKDADLVNSVRNLSSTPFSFSQNDNMME</sequence>
<protein>
    <submittedName>
        <fullName evidence="2">Uncharacterized protein</fullName>
    </submittedName>
</protein>
<evidence type="ECO:0000256" key="1">
    <source>
        <dbReference type="SAM" id="Coils"/>
    </source>
</evidence>
<comment type="caution">
    <text evidence="2">The sequence shown here is derived from an EMBL/GenBank/DDBJ whole genome shotgun (WGS) entry which is preliminary data.</text>
</comment>
<organism evidence="2 3">
    <name type="scientific">Fredinandcohnia quinoae</name>
    <dbReference type="NCBI Taxonomy" id="2918902"/>
    <lineage>
        <taxon>Bacteria</taxon>
        <taxon>Bacillati</taxon>
        <taxon>Bacillota</taxon>
        <taxon>Bacilli</taxon>
        <taxon>Bacillales</taxon>
        <taxon>Bacillaceae</taxon>
        <taxon>Fredinandcohnia</taxon>
    </lineage>
</organism>
<keyword evidence="3" id="KW-1185">Reference proteome</keyword>
<keyword evidence="1" id="KW-0175">Coiled coil</keyword>
<reference evidence="2" key="1">
    <citation type="submission" date="2022-02" db="EMBL/GenBank/DDBJ databases">
        <title>Fredinandcohnia quinoae sp. nov. isolated from Chenopodium quinoa seeds.</title>
        <authorList>
            <person name="Saati-Santamaria Z."/>
            <person name="Flores-Felix J.D."/>
            <person name="Igual J.M."/>
            <person name="Velazquez E."/>
            <person name="Garcia-Fraile P."/>
            <person name="Martinez-Molina E."/>
        </authorList>
    </citation>
    <scope>NUCLEOTIDE SEQUENCE</scope>
    <source>
        <strain evidence="2">SECRCQ15</strain>
    </source>
</reference>